<evidence type="ECO:0000313" key="2">
    <source>
        <dbReference type="EMBL" id="KYP36858.1"/>
    </source>
</evidence>
<evidence type="ECO:0000259" key="1">
    <source>
        <dbReference type="Pfam" id="PF17919"/>
    </source>
</evidence>
<dbReference type="InterPro" id="IPR043502">
    <property type="entry name" value="DNA/RNA_pol_sf"/>
</dbReference>
<sequence length="162" mass="18659">MKINYKLSSAKICKNKICYETSFVLVKNMNIPCILGTPFLSLLYPFCVNYVADFIPNIRIICAPLYTRLRKNPNPWNNDMTEIVKKVKQIVKRLPCLGILDPEAYLIVETDASDLGYGGILKQKILSKEQIVRYHSGIWHPAQRKYSTKILRPVEAMKILQL</sequence>
<dbReference type="InterPro" id="IPR051320">
    <property type="entry name" value="Viral_Replic_Matur_Polypro"/>
</dbReference>
<dbReference type="EMBL" id="KQ484164">
    <property type="protein sequence ID" value="KYP36858.1"/>
    <property type="molecule type" value="Genomic_DNA"/>
</dbReference>
<dbReference type="Proteomes" id="UP000075243">
    <property type="component" value="Unassembled WGS sequence"/>
</dbReference>
<feature type="domain" description="Reverse transcriptase/retrotransposon-derived protein RNase H-like" evidence="1">
    <location>
        <begin position="76"/>
        <end position="148"/>
    </location>
</feature>
<dbReference type="Gene3D" id="3.30.70.270">
    <property type="match status" value="1"/>
</dbReference>
<evidence type="ECO:0000313" key="3">
    <source>
        <dbReference type="Proteomes" id="UP000075243"/>
    </source>
</evidence>
<accession>A0A151R2N2</accession>
<keyword evidence="3" id="KW-1185">Reference proteome</keyword>
<dbReference type="InterPro" id="IPR043128">
    <property type="entry name" value="Rev_trsase/Diguanyl_cyclase"/>
</dbReference>
<proteinExistence type="predicted"/>
<dbReference type="InterPro" id="IPR041577">
    <property type="entry name" value="RT_RNaseH_2"/>
</dbReference>
<dbReference type="Pfam" id="PF17919">
    <property type="entry name" value="RT_RNaseH_2"/>
    <property type="match status" value="1"/>
</dbReference>
<dbReference type="PANTHER" id="PTHR33064">
    <property type="entry name" value="POL PROTEIN"/>
    <property type="match status" value="1"/>
</dbReference>
<dbReference type="Gramene" id="C.cajan_38835.t">
    <property type="protein sequence ID" value="C.cajan_38835.t"/>
    <property type="gene ID" value="C.cajan_38835"/>
</dbReference>
<organism evidence="2 3">
    <name type="scientific">Cajanus cajan</name>
    <name type="common">Pigeon pea</name>
    <name type="synonym">Cajanus indicus</name>
    <dbReference type="NCBI Taxonomy" id="3821"/>
    <lineage>
        <taxon>Eukaryota</taxon>
        <taxon>Viridiplantae</taxon>
        <taxon>Streptophyta</taxon>
        <taxon>Embryophyta</taxon>
        <taxon>Tracheophyta</taxon>
        <taxon>Spermatophyta</taxon>
        <taxon>Magnoliopsida</taxon>
        <taxon>eudicotyledons</taxon>
        <taxon>Gunneridae</taxon>
        <taxon>Pentapetalae</taxon>
        <taxon>rosids</taxon>
        <taxon>fabids</taxon>
        <taxon>Fabales</taxon>
        <taxon>Fabaceae</taxon>
        <taxon>Papilionoideae</taxon>
        <taxon>50 kb inversion clade</taxon>
        <taxon>NPAAA clade</taxon>
        <taxon>indigoferoid/millettioid clade</taxon>
        <taxon>Phaseoleae</taxon>
        <taxon>Cajanus</taxon>
    </lineage>
</organism>
<dbReference type="SUPFAM" id="SSF56672">
    <property type="entry name" value="DNA/RNA polymerases"/>
    <property type="match status" value="1"/>
</dbReference>
<protein>
    <submittedName>
        <fullName evidence="2">Enzymatic polyprotein</fullName>
    </submittedName>
</protein>
<name>A0A151R2N2_CAJCA</name>
<dbReference type="AlphaFoldDB" id="A0A151R2N2"/>
<dbReference type="PANTHER" id="PTHR33064:SF37">
    <property type="entry name" value="RIBONUCLEASE H"/>
    <property type="match status" value="1"/>
</dbReference>
<gene>
    <name evidence="2" type="ORF">KK1_041990</name>
</gene>
<reference evidence="2" key="1">
    <citation type="journal article" date="2012" name="Nat. Biotechnol.">
        <title>Draft genome sequence of pigeonpea (Cajanus cajan), an orphan legume crop of resource-poor farmers.</title>
        <authorList>
            <person name="Varshney R.K."/>
            <person name="Chen W."/>
            <person name="Li Y."/>
            <person name="Bharti A.K."/>
            <person name="Saxena R.K."/>
            <person name="Schlueter J.A."/>
            <person name="Donoghue M.T."/>
            <person name="Azam S."/>
            <person name="Fan G."/>
            <person name="Whaley A.M."/>
            <person name="Farmer A.D."/>
            <person name="Sheridan J."/>
            <person name="Iwata A."/>
            <person name="Tuteja R."/>
            <person name="Penmetsa R.V."/>
            <person name="Wu W."/>
            <person name="Upadhyaya H.D."/>
            <person name="Yang S.P."/>
            <person name="Shah T."/>
            <person name="Saxena K.B."/>
            <person name="Michael T."/>
            <person name="McCombie W.R."/>
            <person name="Yang B."/>
            <person name="Zhang G."/>
            <person name="Yang H."/>
            <person name="Wang J."/>
            <person name="Spillane C."/>
            <person name="Cook D.R."/>
            <person name="May G.D."/>
            <person name="Xu X."/>
            <person name="Jackson S.A."/>
        </authorList>
    </citation>
    <scope>NUCLEOTIDE SEQUENCE [LARGE SCALE GENOMIC DNA]</scope>
</reference>